<dbReference type="InterPro" id="IPR050206">
    <property type="entry name" value="FtsK/SpoIIIE/SftA"/>
</dbReference>
<reference evidence="6" key="1">
    <citation type="journal article" date="2003" name="J. Bacteriol.">
        <title>Complete nucleotide sequence and genetic organization of the 210-kilobase linear plasmid of Rhodococcus erythropolis BD2.</title>
        <authorList>
            <person name="Stecker C."/>
            <person name="Johann A."/>
            <person name="Herzberg C."/>
            <person name="Averhoff B."/>
            <person name="Gottschalk G."/>
        </authorList>
    </citation>
    <scope>NUCLEOTIDE SEQUENCE</scope>
    <source>
        <strain evidence="6">BD2</strain>
        <plasmid evidence="6">pBD2</plasmid>
    </source>
</reference>
<evidence type="ECO:0000259" key="5">
    <source>
        <dbReference type="PROSITE" id="PS50901"/>
    </source>
</evidence>
<dbReference type="GO" id="GO:0005524">
    <property type="term" value="F:ATP binding"/>
    <property type="evidence" value="ECO:0007669"/>
    <property type="project" value="UniProtKB-UniRule"/>
</dbReference>
<feature type="region of interest" description="Disordered" evidence="4">
    <location>
        <begin position="728"/>
        <end position="753"/>
    </location>
</feature>
<accession>Q6XN87</accession>
<evidence type="ECO:0000256" key="3">
    <source>
        <dbReference type="PROSITE-ProRule" id="PRU00289"/>
    </source>
</evidence>
<feature type="binding site" evidence="3">
    <location>
        <begin position="334"/>
        <end position="341"/>
    </location>
    <ligand>
        <name>ATP</name>
        <dbReference type="ChEBI" id="CHEBI:30616"/>
    </ligand>
</feature>
<name>Q6XN87_RHOER</name>
<dbReference type="Pfam" id="PF01580">
    <property type="entry name" value="FtsK_SpoIIIE"/>
    <property type="match status" value="1"/>
</dbReference>
<dbReference type="Gene3D" id="3.40.50.300">
    <property type="entry name" value="P-loop containing nucleotide triphosphate hydrolases"/>
    <property type="match status" value="1"/>
</dbReference>
<feature type="compositionally biased region" description="Basic and acidic residues" evidence="4">
    <location>
        <begin position="743"/>
        <end position="753"/>
    </location>
</feature>
<dbReference type="PROSITE" id="PS50901">
    <property type="entry name" value="FTSK"/>
    <property type="match status" value="1"/>
</dbReference>
<dbReference type="AlphaFoldDB" id="Q6XN87"/>
<organism evidence="6">
    <name type="scientific">Rhodococcus erythropolis</name>
    <name type="common">Arthrobacter picolinophilus</name>
    <dbReference type="NCBI Taxonomy" id="1833"/>
    <lineage>
        <taxon>Bacteria</taxon>
        <taxon>Bacillati</taxon>
        <taxon>Actinomycetota</taxon>
        <taxon>Actinomycetes</taxon>
        <taxon>Mycobacteriales</taxon>
        <taxon>Nocardiaceae</taxon>
        <taxon>Rhodococcus</taxon>
        <taxon>Rhodococcus erythropolis group</taxon>
    </lineage>
</organism>
<dbReference type="EMBL" id="AY223810">
    <property type="protein sequence ID" value="AAP73944.1"/>
    <property type="molecule type" value="Genomic_DNA"/>
</dbReference>
<dbReference type="PANTHER" id="PTHR22683">
    <property type="entry name" value="SPORULATION PROTEIN RELATED"/>
    <property type="match status" value="1"/>
</dbReference>
<dbReference type="SUPFAM" id="SSF52540">
    <property type="entry name" value="P-loop containing nucleoside triphosphate hydrolases"/>
    <property type="match status" value="1"/>
</dbReference>
<dbReference type="InterPro" id="IPR002543">
    <property type="entry name" value="FtsK_dom"/>
</dbReference>
<dbReference type="SMART" id="SM00382">
    <property type="entry name" value="AAA"/>
    <property type="match status" value="1"/>
</dbReference>
<sequence length="753" mass="83373">MRALPSSAGGDCMTASMEKGVSRAMELASARQIAAQSPPLEARPHPWLRNATITAAGGTVFASLAPIVDQSVWTVPIAAVSGVTAIGVGALGYRTKMRDVEVDRAIEQLSPQLGLAAPSRETIKASRWDMRGWPGRPGRLVIRYASAKLALDEHFIARINEVLSGQAWGEYRLQKHDARRRRIIFVPTRASDEKTVEEVASIARAKRTVLTLLGPTCKITKTEFDPETGELRALEASHEVGTKIAPSGYRNRIERTVSGLLPGRWRAKWELEKDTVRFEVRPNFKKNVWHPAPVLSDDNPLINYDSVKIPYGIDEDGHVMYWRPAVDPHMMLVGSSGTGKTVTAHTVLTEVTANGWIVWVVDGKGVEFLGFQDWPNVQIVAAQIAHQVAVIHRAWQVMEERYAAIIAGEAQETDFEPLVLFIDEFADFRGNLLNWYSMIKGKGDPTKPRTLQEVGSIARKGRTSRVHMVLGTQRPDAEYFGGDMRDNFRMRVSMGRLSPQGAQMMWESMSIGTSIPRGCRGRATTVNDANDAVEIQTYRTPDPRKVGPGDEGYELFEVLRPAVARHPRLLILDPEPDEVDIDKGDSEEVELRFHNYAMAPWGRAEDHPYSDPVAMRAKGRSRDSARGATPLEILGIYSKRLPRTKDLLDAAESAHARPALTVVPELLADDVVEDDWEGFSEPTASSPGEIQVGDLICVDEDTDHWAVVDSDPGPDEFDEDHYAITWRGDGDSEGVLSVPGDGEVSRRRALEFS</sequence>
<evidence type="ECO:0000313" key="6">
    <source>
        <dbReference type="EMBL" id="AAP73944.1"/>
    </source>
</evidence>
<dbReference type="CDD" id="cd01127">
    <property type="entry name" value="TrwB_TraG_TraD_VirD4"/>
    <property type="match status" value="1"/>
</dbReference>
<protein>
    <submittedName>
        <fullName evidence="6">Putative DNA translocase</fullName>
    </submittedName>
</protein>
<keyword evidence="6" id="KW-0614">Plasmid</keyword>
<dbReference type="InterPro" id="IPR027417">
    <property type="entry name" value="P-loop_NTPase"/>
</dbReference>
<geneLocation type="plasmid" evidence="6">
    <name>pBD2</name>
</geneLocation>
<evidence type="ECO:0000256" key="4">
    <source>
        <dbReference type="SAM" id="MobiDB-lite"/>
    </source>
</evidence>
<keyword evidence="2 3" id="KW-0067">ATP-binding</keyword>
<evidence type="ECO:0000256" key="2">
    <source>
        <dbReference type="ARBA" id="ARBA00022840"/>
    </source>
</evidence>
<keyword evidence="1 3" id="KW-0547">Nucleotide-binding</keyword>
<dbReference type="PANTHER" id="PTHR22683:SF41">
    <property type="entry name" value="DNA TRANSLOCASE FTSK"/>
    <property type="match status" value="1"/>
</dbReference>
<dbReference type="GO" id="GO:0003677">
    <property type="term" value="F:DNA binding"/>
    <property type="evidence" value="ECO:0007669"/>
    <property type="project" value="InterPro"/>
</dbReference>
<gene>
    <name evidence="6" type="ORF">PBD2.059</name>
</gene>
<evidence type="ECO:0000256" key="1">
    <source>
        <dbReference type="ARBA" id="ARBA00022741"/>
    </source>
</evidence>
<feature type="domain" description="FtsK" evidence="5">
    <location>
        <begin position="304"/>
        <end position="503"/>
    </location>
</feature>
<proteinExistence type="predicted"/>
<dbReference type="InterPro" id="IPR003593">
    <property type="entry name" value="AAA+_ATPase"/>
</dbReference>